<evidence type="ECO:0000313" key="4">
    <source>
        <dbReference type="Proteomes" id="UP000029382"/>
    </source>
</evidence>
<dbReference type="Proteomes" id="UP000182793">
    <property type="component" value="Unassembled WGS sequence"/>
</dbReference>
<evidence type="ECO:0000313" key="2">
    <source>
        <dbReference type="EMBL" id="KFN88488.1"/>
    </source>
</evidence>
<sequence length="67" mass="7632">MSILAECLAFLANLLSLIIFGILFQEITKNKLSVIYGYVNYRLKQSACITHLHKLLEFMKKEGQNVG</sequence>
<reference evidence="3 5" key="2">
    <citation type="submission" date="2016-10" db="EMBL/GenBank/DDBJ databases">
        <authorList>
            <person name="Varghese N."/>
            <person name="Submissions S."/>
        </authorList>
    </citation>
    <scope>NUCLEOTIDE SEQUENCE [LARGE SCALE GENOMIC DNA]</scope>
    <source>
        <strain evidence="3 5">JB1</strain>
    </source>
</reference>
<dbReference type="Proteomes" id="UP000029382">
    <property type="component" value="Unassembled WGS sequence"/>
</dbReference>
<evidence type="ECO:0000256" key="1">
    <source>
        <dbReference type="SAM" id="Phobius"/>
    </source>
</evidence>
<name>A0A091CBF4_STREI</name>
<dbReference type="EMBL" id="AUZH01000012">
    <property type="protein sequence ID" value="KFN88488.1"/>
    <property type="molecule type" value="Genomic_DNA"/>
</dbReference>
<proteinExistence type="predicted"/>
<protein>
    <submittedName>
        <fullName evidence="2">Uncharacterized protein</fullName>
    </submittedName>
</protein>
<keyword evidence="1" id="KW-1133">Transmembrane helix</keyword>
<keyword evidence="1" id="KW-0812">Transmembrane</keyword>
<dbReference type="EMBL" id="FOTG01000002">
    <property type="protein sequence ID" value="SFL09146.1"/>
    <property type="molecule type" value="Genomic_DNA"/>
</dbReference>
<keyword evidence="1" id="KW-0472">Membrane</keyword>
<evidence type="ECO:0000313" key="5">
    <source>
        <dbReference type="Proteomes" id="UP000182793"/>
    </source>
</evidence>
<organism evidence="2 4">
    <name type="scientific">Streptococcus equinus JB1</name>
    <dbReference type="NCBI Taxonomy" id="1294274"/>
    <lineage>
        <taxon>Bacteria</taxon>
        <taxon>Bacillati</taxon>
        <taxon>Bacillota</taxon>
        <taxon>Bacilli</taxon>
        <taxon>Lactobacillales</taxon>
        <taxon>Streptococcaceae</taxon>
        <taxon>Streptococcus</taxon>
    </lineage>
</organism>
<keyword evidence="5" id="KW-1185">Reference proteome</keyword>
<dbReference type="AlphaFoldDB" id="A0A091CBF4"/>
<reference evidence="2 4" key="1">
    <citation type="journal article" date="2014" name="Genome Announc.">
        <title>Draft Genome Sequences of Streptococcus bovis Strains ATCC 33317 and JB1.</title>
        <authorList>
            <person name="Benahmed F.H."/>
            <person name="Gopinath G.R."/>
            <person name="Harbottle H."/>
            <person name="Cotta M.A."/>
            <person name="Luo Y."/>
            <person name="Henderson C."/>
            <person name="Teri P."/>
            <person name="Soppet D."/>
            <person name="Rasmussen M."/>
            <person name="Whitehead T.R."/>
            <person name="Davidson M."/>
        </authorList>
    </citation>
    <scope>NUCLEOTIDE SEQUENCE [LARGE SCALE GENOMIC DNA]</scope>
    <source>
        <strain evidence="2 4">JB1</strain>
    </source>
</reference>
<gene>
    <name evidence="2" type="ORF">H702_02460</name>
    <name evidence="3" type="ORF">SAMN02910290_00446</name>
</gene>
<evidence type="ECO:0000313" key="3">
    <source>
        <dbReference type="EMBL" id="SFL09146.1"/>
    </source>
</evidence>
<feature type="transmembrane region" description="Helical" evidence="1">
    <location>
        <begin position="7"/>
        <end position="24"/>
    </location>
</feature>
<accession>A0A091CBF4</accession>
<comment type="caution">
    <text evidence="2">The sequence shown here is derived from an EMBL/GenBank/DDBJ whole genome shotgun (WGS) entry which is preliminary data.</text>
</comment>